<name>A0A5N6U362_ASPAV</name>
<dbReference type="AlphaFoldDB" id="A0A5N6U362"/>
<protein>
    <submittedName>
        <fullName evidence="1">Uncharacterized protein</fullName>
    </submittedName>
</protein>
<gene>
    <name evidence="1" type="ORF">BDV25DRAFT_150280</name>
</gene>
<dbReference type="EMBL" id="ML742045">
    <property type="protein sequence ID" value="KAE8153002.1"/>
    <property type="molecule type" value="Genomic_DNA"/>
</dbReference>
<evidence type="ECO:0000313" key="1">
    <source>
        <dbReference type="EMBL" id="KAE8153002.1"/>
    </source>
</evidence>
<keyword evidence="2" id="KW-1185">Reference proteome</keyword>
<dbReference type="Proteomes" id="UP000325780">
    <property type="component" value="Unassembled WGS sequence"/>
</dbReference>
<proteinExistence type="predicted"/>
<evidence type="ECO:0000313" key="2">
    <source>
        <dbReference type="Proteomes" id="UP000325780"/>
    </source>
</evidence>
<sequence>MHRLYSGVGHRRLSWISCLTLCSRLSNPIPLVYTLIHLYSFAAFPPTKIRSSPDPRLLADKPTNDLHPVRCL</sequence>
<accession>A0A5N6U362</accession>
<reference evidence="1 2" key="1">
    <citation type="submission" date="2019-04" db="EMBL/GenBank/DDBJ databases">
        <title>Friends and foes A comparative genomics study of 23 Aspergillus species from section Flavi.</title>
        <authorList>
            <consortium name="DOE Joint Genome Institute"/>
            <person name="Kjaerbolling I."/>
            <person name="Vesth T."/>
            <person name="Frisvad J.C."/>
            <person name="Nybo J.L."/>
            <person name="Theobald S."/>
            <person name="Kildgaard S."/>
            <person name="Isbrandt T."/>
            <person name="Kuo A."/>
            <person name="Sato A."/>
            <person name="Lyhne E.K."/>
            <person name="Kogle M.E."/>
            <person name="Wiebenga A."/>
            <person name="Kun R.S."/>
            <person name="Lubbers R.J."/>
            <person name="Makela M.R."/>
            <person name="Barry K."/>
            <person name="Chovatia M."/>
            <person name="Clum A."/>
            <person name="Daum C."/>
            <person name="Haridas S."/>
            <person name="He G."/>
            <person name="LaButti K."/>
            <person name="Lipzen A."/>
            <person name="Mondo S."/>
            <person name="Riley R."/>
            <person name="Salamov A."/>
            <person name="Simmons B.A."/>
            <person name="Magnuson J.K."/>
            <person name="Henrissat B."/>
            <person name="Mortensen U.H."/>
            <person name="Larsen T.O."/>
            <person name="Devries R.P."/>
            <person name="Grigoriev I.V."/>
            <person name="Machida M."/>
            <person name="Baker S.E."/>
            <person name="Andersen M.R."/>
        </authorList>
    </citation>
    <scope>NUCLEOTIDE SEQUENCE [LARGE SCALE GENOMIC DNA]</scope>
    <source>
        <strain evidence="1 2">IBT 18842</strain>
    </source>
</reference>
<organism evidence="1 2">
    <name type="scientific">Aspergillus avenaceus</name>
    <dbReference type="NCBI Taxonomy" id="36643"/>
    <lineage>
        <taxon>Eukaryota</taxon>
        <taxon>Fungi</taxon>
        <taxon>Dikarya</taxon>
        <taxon>Ascomycota</taxon>
        <taxon>Pezizomycotina</taxon>
        <taxon>Eurotiomycetes</taxon>
        <taxon>Eurotiomycetidae</taxon>
        <taxon>Eurotiales</taxon>
        <taxon>Aspergillaceae</taxon>
        <taxon>Aspergillus</taxon>
        <taxon>Aspergillus subgen. Circumdati</taxon>
    </lineage>
</organism>